<reference evidence="13 14" key="1">
    <citation type="journal article" date="2009" name="Appl. Environ. Microbiol.">
        <title>Community genomic and proteomic analyses of chemoautotrophic iron-oxidizing "Leptospirillum rubarum" (Group II) and "Leptospirillum ferrodiazotrophum" (Group III) bacteria in acid mine drainage biofilms.</title>
        <authorList>
            <person name="Goltsman D.S."/>
            <person name="Denef V.J."/>
            <person name="Singer S.W."/>
            <person name="VerBerkmoes N.C."/>
            <person name="Lefsrud M."/>
            <person name="Mueller R.S."/>
            <person name="Dick G.J."/>
            <person name="Sun C.L."/>
            <person name="Wheeler K.E."/>
            <person name="Zemla A."/>
            <person name="Baker B.J."/>
            <person name="Hauser L."/>
            <person name="Land M."/>
            <person name="Shah M.B."/>
            <person name="Thelen M.P."/>
            <person name="Hettich R.L."/>
            <person name="Banfield J.F."/>
        </authorList>
    </citation>
    <scope>NUCLEOTIDE SEQUENCE [LARGE SCALE GENOMIC DNA]</scope>
</reference>
<dbReference type="InterPro" id="IPR010139">
    <property type="entry name" value="Imidazole-glycPsynth_HisH"/>
</dbReference>
<dbReference type="GO" id="GO:0016829">
    <property type="term" value="F:lyase activity"/>
    <property type="evidence" value="ECO:0007669"/>
    <property type="project" value="UniProtKB-KW"/>
</dbReference>
<dbReference type="AlphaFoldDB" id="C6HYU9"/>
<dbReference type="SUPFAM" id="SSF52317">
    <property type="entry name" value="Class I glutamine amidotransferase-like"/>
    <property type="match status" value="1"/>
</dbReference>
<accession>C6HYU9</accession>
<evidence type="ECO:0000256" key="11">
    <source>
        <dbReference type="PIRSR" id="PIRSR000495-1"/>
    </source>
</evidence>
<evidence type="ECO:0000259" key="12">
    <source>
        <dbReference type="Pfam" id="PF00117"/>
    </source>
</evidence>
<dbReference type="GO" id="GO:0005737">
    <property type="term" value="C:cytoplasm"/>
    <property type="evidence" value="ECO:0007669"/>
    <property type="project" value="UniProtKB-SubCell"/>
</dbReference>
<evidence type="ECO:0000256" key="1">
    <source>
        <dbReference type="ARBA" id="ARBA00005091"/>
    </source>
</evidence>
<keyword evidence="7 10" id="KW-0456">Lyase</keyword>
<dbReference type="GO" id="GO:0000107">
    <property type="term" value="F:imidazoleglycerol-phosphate synthase activity"/>
    <property type="evidence" value="ECO:0007669"/>
    <property type="project" value="UniProtKB-UniRule"/>
</dbReference>
<dbReference type="NCBIfam" id="TIGR01855">
    <property type="entry name" value="IMP_synth_hisH"/>
    <property type="match status" value="1"/>
</dbReference>
<dbReference type="GO" id="GO:0004359">
    <property type="term" value="F:glutaminase activity"/>
    <property type="evidence" value="ECO:0007669"/>
    <property type="project" value="UniProtKB-EC"/>
</dbReference>
<evidence type="ECO:0000256" key="7">
    <source>
        <dbReference type="ARBA" id="ARBA00023239"/>
    </source>
</evidence>
<proteinExistence type="inferred from homology"/>
<evidence type="ECO:0000256" key="4">
    <source>
        <dbReference type="ARBA" id="ARBA00022801"/>
    </source>
</evidence>
<feature type="active site" evidence="10 11">
    <location>
        <position position="189"/>
    </location>
</feature>
<dbReference type="UniPathway" id="UPA00031">
    <property type="reaction ID" value="UER00010"/>
</dbReference>
<protein>
    <recommendedName>
        <fullName evidence="10">Imidazole glycerol phosphate synthase subunit HisH</fullName>
        <ecNumber evidence="10">4.3.2.10</ecNumber>
    </recommendedName>
    <alternativeName>
        <fullName evidence="10">IGP synthase glutaminase subunit</fullName>
        <ecNumber evidence="10">3.5.1.2</ecNumber>
    </alternativeName>
    <alternativeName>
        <fullName evidence="10">IGP synthase subunit HisH</fullName>
    </alternativeName>
    <alternativeName>
        <fullName evidence="10">ImGP synthase subunit HisH</fullName>
        <shortName evidence="10">IGPS subunit HisH</shortName>
    </alternativeName>
</protein>
<comment type="subunit">
    <text evidence="2 10">Heterodimer of HisH and HisF.</text>
</comment>
<evidence type="ECO:0000256" key="2">
    <source>
        <dbReference type="ARBA" id="ARBA00011152"/>
    </source>
</evidence>
<feature type="active site" description="Nucleophile" evidence="10 11">
    <location>
        <position position="86"/>
    </location>
</feature>
<evidence type="ECO:0000256" key="8">
    <source>
        <dbReference type="ARBA" id="ARBA00047838"/>
    </source>
</evidence>
<comment type="catalytic activity">
    <reaction evidence="9 10">
        <text>L-glutamine + H2O = L-glutamate + NH4(+)</text>
        <dbReference type="Rhea" id="RHEA:15889"/>
        <dbReference type="ChEBI" id="CHEBI:15377"/>
        <dbReference type="ChEBI" id="CHEBI:28938"/>
        <dbReference type="ChEBI" id="CHEBI:29985"/>
        <dbReference type="ChEBI" id="CHEBI:58359"/>
        <dbReference type="EC" id="3.5.1.2"/>
    </reaction>
</comment>
<feature type="domain" description="Glutamine amidotransferase" evidence="12">
    <location>
        <begin position="9"/>
        <end position="204"/>
    </location>
</feature>
<gene>
    <name evidence="10" type="primary">hisH</name>
    <name evidence="13" type="ORF">UBAL3_94240181</name>
</gene>
<keyword evidence="13" id="KW-0808">Transferase</keyword>
<keyword evidence="10" id="KW-0963">Cytoplasm</keyword>
<dbReference type="PROSITE" id="PS51273">
    <property type="entry name" value="GATASE_TYPE_1"/>
    <property type="match status" value="1"/>
</dbReference>
<dbReference type="EC" id="4.3.2.10" evidence="10"/>
<evidence type="ECO:0000256" key="5">
    <source>
        <dbReference type="ARBA" id="ARBA00022962"/>
    </source>
</evidence>
<evidence type="ECO:0000256" key="6">
    <source>
        <dbReference type="ARBA" id="ARBA00023102"/>
    </source>
</evidence>
<evidence type="ECO:0000313" key="14">
    <source>
        <dbReference type="Proteomes" id="UP000009374"/>
    </source>
</evidence>
<dbReference type="PIRSF" id="PIRSF000495">
    <property type="entry name" value="Amidotransf_hisH"/>
    <property type="match status" value="1"/>
</dbReference>
<keyword evidence="3 10" id="KW-0028">Amino-acid biosynthesis</keyword>
<dbReference type="InterPro" id="IPR017926">
    <property type="entry name" value="GATASE"/>
</dbReference>
<feature type="active site" evidence="10 11">
    <location>
        <position position="191"/>
    </location>
</feature>
<dbReference type="Gene3D" id="3.40.50.880">
    <property type="match status" value="1"/>
</dbReference>
<dbReference type="GO" id="GO:0000105">
    <property type="term" value="P:L-histidine biosynthetic process"/>
    <property type="evidence" value="ECO:0007669"/>
    <property type="project" value="UniProtKB-UniRule"/>
</dbReference>
<keyword evidence="4 10" id="KW-0378">Hydrolase</keyword>
<evidence type="ECO:0000256" key="3">
    <source>
        <dbReference type="ARBA" id="ARBA00022605"/>
    </source>
</evidence>
<comment type="pathway">
    <text evidence="1 10">Amino-acid biosynthesis; L-histidine biosynthesis; L-histidine from 5-phospho-alpha-D-ribose 1-diphosphate: step 5/9.</text>
</comment>
<name>C6HYU9_9BACT</name>
<evidence type="ECO:0000313" key="13">
    <source>
        <dbReference type="EMBL" id="EES52384.1"/>
    </source>
</evidence>
<sequence length="207" mass="23085">MGSSPRTAVIDYDMGNIHSVAKALEASGHRVSLVAAPEEMEAFAPTHLVLPGVGAFGEGRARLEHKGWIPVIERWLREDRPFLGICLGMQLLFDTSQEFGTHRGLGFFSGEIVPFDPSRSKVPQIGWNEVVRTSPHPLWSRLPERPDFYFVHSYRVRTSDRDLVLGETDYQEPYPSMVGRGRIAAVQFHPEKSQAAGLTLLENFGGL</sequence>
<dbReference type="PANTHER" id="PTHR42701">
    <property type="entry name" value="IMIDAZOLE GLYCEROL PHOSPHATE SYNTHASE SUBUNIT HISH"/>
    <property type="match status" value="1"/>
</dbReference>
<dbReference type="Proteomes" id="UP000009374">
    <property type="component" value="Unassembled WGS sequence"/>
</dbReference>
<keyword evidence="6 10" id="KW-0368">Histidine biosynthesis</keyword>
<dbReference type="EC" id="3.5.1.2" evidence="10"/>
<dbReference type="HAMAP" id="MF_00278">
    <property type="entry name" value="HisH"/>
    <property type="match status" value="1"/>
</dbReference>
<dbReference type="EMBL" id="GG693878">
    <property type="protein sequence ID" value="EES52384.1"/>
    <property type="molecule type" value="Genomic_DNA"/>
</dbReference>
<organism evidence="13 14">
    <name type="scientific">Leptospirillum ferrodiazotrophum</name>
    <dbReference type="NCBI Taxonomy" id="412449"/>
    <lineage>
        <taxon>Bacteria</taxon>
        <taxon>Pseudomonadati</taxon>
        <taxon>Nitrospirota</taxon>
        <taxon>Nitrospiria</taxon>
        <taxon>Nitrospirales</taxon>
        <taxon>Nitrospiraceae</taxon>
        <taxon>Leptospirillum</taxon>
    </lineage>
</organism>
<comment type="catalytic activity">
    <reaction evidence="8 10">
        <text>5-[(5-phospho-1-deoxy-D-ribulos-1-ylimino)methylamino]-1-(5-phospho-beta-D-ribosyl)imidazole-4-carboxamide + L-glutamine = D-erythro-1-(imidazol-4-yl)glycerol 3-phosphate + 5-amino-1-(5-phospho-beta-D-ribosyl)imidazole-4-carboxamide + L-glutamate + H(+)</text>
        <dbReference type="Rhea" id="RHEA:24793"/>
        <dbReference type="ChEBI" id="CHEBI:15378"/>
        <dbReference type="ChEBI" id="CHEBI:29985"/>
        <dbReference type="ChEBI" id="CHEBI:58278"/>
        <dbReference type="ChEBI" id="CHEBI:58359"/>
        <dbReference type="ChEBI" id="CHEBI:58475"/>
        <dbReference type="ChEBI" id="CHEBI:58525"/>
        <dbReference type="EC" id="4.3.2.10"/>
    </reaction>
</comment>
<dbReference type="InterPro" id="IPR029062">
    <property type="entry name" value="Class_I_gatase-like"/>
</dbReference>
<keyword evidence="14" id="KW-1185">Reference proteome</keyword>
<comment type="subcellular location">
    <subcellularLocation>
        <location evidence="10">Cytoplasm</location>
    </subcellularLocation>
</comment>
<dbReference type="CDD" id="cd01748">
    <property type="entry name" value="GATase1_IGP_Synthase"/>
    <property type="match status" value="1"/>
</dbReference>
<dbReference type="Pfam" id="PF00117">
    <property type="entry name" value="GATase"/>
    <property type="match status" value="1"/>
</dbReference>
<dbReference type="PANTHER" id="PTHR42701:SF1">
    <property type="entry name" value="IMIDAZOLE GLYCEROL PHOSPHATE SYNTHASE SUBUNIT HISH"/>
    <property type="match status" value="1"/>
</dbReference>
<comment type="function">
    <text evidence="10">IGPS catalyzes the conversion of PRFAR and glutamine to IGP, AICAR and glutamate. The HisH subunit catalyzes the hydrolysis of glutamine to glutamate and ammonia as part of the synthesis of IGP and AICAR. The resulting ammonia molecule is channeled to the active site of HisF.</text>
</comment>
<evidence type="ECO:0000256" key="9">
    <source>
        <dbReference type="ARBA" id="ARBA00049534"/>
    </source>
</evidence>
<evidence type="ECO:0000256" key="10">
    <source>
        <dbReference type="HAMAP-Rule" id="MF_00278"/>
    </source>
</evidence>
<keyword evidence="5 10" id="KW-0315">Glutamine amidotransferase</keyword>